<comment type="caution">
    <text evidence="1">The sequence shown here is derived from an EMBL/GenBank/DDBJ whole genome shotgun (WGS) entry which is preliminary data.</text>
</comment>
<evidence type="ECO:0000313" key="2">
    <source>
        <dbReference type="Proteomes" id="UP000807825"/>
    </source>
</evidence>
<proteinExistence type="predicted"/>
<dbReference type="AlphaFoldDB" id="A0A9D6V244"/>
<organism evidence="1 2">
    <name type="scientific">Desulfomonile tiedjei</name>
    <dbReference type="NCBI Taxonomy" id="2358"/>
    <lineage>
        <taxon>Bacteria</taxon>
        <taxon>Pseudomonadati</taxon>
        <taxon>Thermodesulfobacteriota</taxon>
        <taxon>Desulfomonilia</taxon>
        <taxon>Desulfomonilales</taxon>
        <taxon>Desulfomonilaceae</taxon>
        <taxon>Desulfomonile</taxon>
    </lineage>
</organism>
<evidence type="ECO:0000313" key="1">
    <source>
        <dbReference type="EMBL" id="MBI5249333.1"/>
    </source>
</evidence>
<protein>
    <submittedName>
        <fullName evidence="1">Uncharacterized protein</fullName>
    </submittedName>
</protein>
<dbReference type="Proteomes" id="UP000807825">
    <property type="component" value="Unassembled WGS sequence"/>
</dbReference>
<accession>A0A9D6V244</accession>
<sequence length="59" mass="6813">MPHTHNLGYYIGHMDDESLADALADFEDPLEGRSVDFLSSLDIEEDFGEEDLRLDYDDY</sequence>
<gene>
    <name evidence="1" type="ORF">HY912_07545</name>
</gene>
<name>A0A9D6V244_9BACT</name>
<reference evidence="1" key="1">
    <citation type="submission" date="2020-07" db="EMBL/GenBank/DDBJ databases">
        <title>Huge and variable diversity of episymbiotic CPR bacteria and DPANN archaea in groundwater ecosystems.</title>
        <authorList>
            <person name="He C.Y."/>
            <person name="Keren R."/>
            <person name="Whittaker M."/>
            <person name="Farag I.F."/>
            <person name="Doudna J."/>
            <person name="Cate J.H.D."/>
            <person name="Banfield J.F."/>
        </authorList>
    </citation>
    <scope>NUCLEOTIDE SEQUENCE</scope>
    <source>
        <strain evidence="1">NC_groundwater_1664_Pr3_B-0.1um_52_9</strain>
    </source>
</reference>
<dbReference type="EMBL" id="JACRDE010000207">
    <property type="protein sequence ID" value="MBI5249333.1"/>
    <property type="molecule type" value="Genomic_DNA"/>
</dbReference>